<dbReference type="InterPro" id="IPR036249">
    <property type="entry name" value="Thioredoxin-like_sf"/>
</dbReference>
<dbReference type="Gene3D" id="3.40.30.10">
    <property type="entry name" value="Glutaredoxin"/>
    <property type="match status" value="1"/>
</dbReference>
<feature type="signal peptide" evidence="2">
    <location>
        <begin position="1"/>
        <end position="22"/>
    </location>
</feature>
<feature type="region of interest" description="Disordered" evidence="1">
    <location>
        <begin position="156"/>
        <end position="205"/>
    </location>
</feature>
<evidence type="ECO:0000256" key="1">
    <source>
        <dbReference type="SAM" id="MobiDB-lite"/>
    </source>
</evidence>
<dbReference type="Proteomes" id="UP000000366">
    <property type="component" value="Chromosome"/>
</dbReference>
<proteinExistence type="predicted"/>
<keyword evidence="4" id="KW-1185">Reference proteome</keyword>
<keyword evidence="2" id="KW-0732">Signal</keyword>
<protein>
    <submittedName>
        <fullName evidence="3">Uncharacterized protein</fullName>
    </submittedName>
</protein>
<dbReference type="HOGENOM" id="CLU_111602_0_0_4"/>
<dbReference type="PROSITE" id="PS51354">
    <property type="entry name" value="GLUTAREDOXIN_2"/>
    <property type="match status" value="1"/>
</dbReference>
<evidence type="ECO:0000256" key="2">
    <source>
        <dbReference type="SAM" id="SignalP"/>
    </source>
</evidence>
<dbReference type="SUPFAM" id="SSF52833">
    <property type="entry name" value="Thioredoxin-like"/>
    <property type="match status" value="1"/>
</dbReference>
<feature type="chain" id="PRO_5002646312" evidence="2">
    <location>
        <begin position="23"/>
        <end position="205"/>
    </location>
</feature>
<evidence type="ECO:0000313" key="4">
    <source>
        <dbReference type="Proteomes" id="UP000000366"/>
    </source>
</evidence>
<feature type="compositionally biased region" description="Low complexity" evidence="1">
    <location>
        <begin position="175"/>
        <end position="205"/>
    </location>
</feature>
<dbReference type="KEGG" id="mpt:Mpe_A2133"/>
<accession>A2SHQ0</accession>
<gene>
    <name evidence="3" type="ordered locus">Mpe_A2133</name>
</gene>
<dbReference type="AlphaFoldDB" id="A2SHQ0"/>
<organism evidence="3 4">
    <name type="scientific">Methylibium petroleiphilum (strain ATCC BAA-1232 / LMG 22953 / PM1)</name>
    <dbReference type="NCBI Taxonomy" id="420662"/>
    <lineage>
        <taxon>Bacteria</taxon>
        <taxon>Pseudomonadati</taxon>
        <taxon>Pseudomonadota</taxon>
        <taxon>Betaproteobacteria</taxon>
        <taxon>Burkholderiales</taxon>
        <taxon>Sphaerotilaceae</taxon>
        <taxon>Methylibium</taxon>
    </lineage>
</organism>
<dbReference type="RefSeq" id="WP_011829726.1">
    <property type="nucleotide sequence ID" value="NC_008825.1"/>
</dbReference>
<reference evidence="3 4" key="1">
    <citation type="journal article" date="2007" name="J. Bacteriol.">
        <title>Whole-genome analysis of the methyl tert-butyl ether-degrading beta-proteobacterium Methylibium petroleiphilum PM1.</title>
        <authorList>
            <person name="Kane S.R."/>
            <person name="Chakicherla A.Y."/>
            <person name="Chain P.S.G."/>
            <person name="Schmidt R."/>
            <person name="Shin M.W."/>
            <person name="Legler T.C."/>
            <person name="Scow K.M."/>
            <person name="Larimer F.W."/>
            <person name="Lucas S.M."/>
            <person name="Richardson P.M."/>
            <person name="Hristova K.R."/>
        </authorList>
    </citation>
    <scope>NUCLEOTIDE SEQUENCE [LARGE SCALE GENOMIC DNA]</scope>
    <source>
        <strain evidence="4">ATCC BAA-1232 / LMG 22953 / PM1</strain>
    </source>
</reference>
<evidence type="ECO:0000313" key="3">
    <source>
        <dbReference type="EMBL" id="ABM95089.1"/>
    </source>
</evidence>
<sequence length="205" mass="21591">MSRSAAVLLFSLVALGSGPALAQYKIVEPDGRITYTDRPAPSAAAKVQPIRGGAAVAGTPSGLPYELAQIAERYPVTLYSGSDCSGCVAGRDMLRQRGIPYTEKTITGEADIAAFRQIESSAELPVLRIGGQQLRGYSEAEWRGYLDAAGYPKQSRLPPTYRGWEPTPLVGQTTAPRAAPAPRPAAEAPAALPPALEAAPNGIRF</sequence>
<dbReference type="eggNOG" id="COG0695">
    <property type="taxonomic scope" value="Bacteria"/>
</dbReference>
<name>A2SHQ0_METPP</name>
<dbReference type="STRING" id="420662.Mpe_A2133"/>
<dbReference type="CDD" id="cd02976">
    <property type="entry name" value="NrdH"/>
    <property type="match status" value="1"/>
</dbReference>
<dbReference type="EMBL" id="CP000555">
    <property type="protein sequence ID" value="ABM95089.1"/>
    <property type="molecule type" value="Genomic_DNA"/>
</dbReference>